<feature type="compositionally biased region" description="Polar residues" evidence="1">
    <location>
        <begin position="104"/>
        <end position="119"/>
    </location>
</feature>
<protein>
    <recommendedName>
        <fullName evidence="5">Protein tipE</fullName>
    </recommendedName>
</protein>
<feature type="compositionally biased region" description="Gly residues" evidence="1">
    <location>
        <begin position="85"/>
        <end position="94"/>
    </location>
</feature>
<feature type="region of interest" description="Disordered" evidence="1">
    <location>
        <begin position="648"/>
        <end position="679"/>
    </location>
</feature>
<sequence length="717" mass="79331">MRFPEGDKSASINNNSGEDSFVRFPSTSSTSQELDDERTPNSNTNIATISEHVLFENNDGRNRFLYLYYSSSNNPSYNSQRPFTTGGGGGGGKGAKWKMDSGKGDQQWNDLSGLRSSIGSAGPSPMPSFLADADAEDEEGNKYDKQKMSDSHNKSSGTGSTPYPVYLPPRDDDDEDEGEDDRNAMLFPSESPQKSNGRRGEEEERKGRNRLDSFTADLLDDEWDKIYSVPNVDSRYLLSPEPGSRSRPANDNLNSYKSDRIPRQSTSKQSNSLNVSKISLASSASSSSRAHLISNENSGNKNSSLKRVRIVPDPKVSSGYANSRKKASSRSSSRSNRNLSPVSSSIISSDSVRKKHGKTSHHHQPPPNTMGHGNGNGNKRVSNTTLDQMSFKNGIGAYFGTSASRKHLQDPELTPEEMYHQELQGWRSRLATAATIFTATLFILSCSSLLFVFPILVDPILVGFEAQFSSQPVLCRTTNFRNGTGPAECAIPSCREGCTLDLFSCIFVEVEYTMDNDSYFLSDNSSRSLLSSSQSHEELTQDDRKRSATLLINVNGCGYPPKVSCSEFEKEYASLNTEFPCFYSRQNESIVVPHYSRRTEIIYLTMGLCIPVGLALFSAISLYLLLRYQVALKAEIYRKYAMRKKAIKDGDGEKPAEADEEMEVEGSINEEELTSLSEIDLTPEEQDYQLRNHKTGMQNGFSKTGIGSNNLLNSTQM</sequence>
<feature type="transmembrane region" description="Helical" evidence="2">
    <location>
        <begin position="601"/>
        <end position="626"/>
    </location>
</feature>
<feature type="compositionally biased region" description="Acidic residues" evidence="1">
    <location>
        <begin position="658"/>
        <end position="673"/>
    </location>
</feature>
<reference evidence="3 4" key="1">
    <citation type="submission" date="2024-08" db="EMBL/GenBank/DDBJ databases">
        <authorList>
            <person name="Cucini C."/>
            <person name="Frati F."/>
        </authorList>
    </citation>
    <scope>NUCLEOTIDE SEQUENCE [LARGE SCALE GENOMIC DNA]</scope>
</reference>
<dbReference type="PANTHER" id="PTHR12335">
    <property type="entry name" value="TIPE PROTEIN TEMPERATURE-INDUCED PARALYTIC E"/>
    <property type="match status" value="1"/>
</dbReference>
<evidence type="ECO:0008006" key="5">
    <source>
        <dbReference type="Google" id="ProtNLM"/>
    </source>
</evidence>
<feature type="compositionally biased region" description="Polar residues" evidence="1">
    <location>
        <begin position="263"/>
        <end position="275"/>
    </location>
</feature>
<dbReference type="Proteomes" id="UP001642540">
    <property type="component" value="Unassembled WGS sequence"/>
</dbReference>
<feature type="region of interest" description="Disordered" evidence="1">
    <location>
        <begin position="71"/>
        <end position="215"/>
    </location>
</feature>
<feature type="compositionally biased region" description="Low complexity" evidence="1">
    <location>
        <begin position="276"/>
        <end position="294"/>
    </location>
</feature>
<feature type="compositionally biased region" description="Polar residues" evidence="1">
    <location>
        <begin position="247"/>
        <end position="256"/>
    </location>
</feature>
<proteinExistence type="predicted"/>
<feature type="compositionally biased region" description="Basic and acidic residues" evidence="1">
    <location>
        <begin position="140"/>
        <end position="153"/>
    </location>
</feature>
<keyword evidence="2" id="KW-0472">Membrane</keyword>
<feature type="compositionally biased region" description="Basic residues" evidence="1">
    <location>
        <begin position="353"/>
        <end position="364"/>
    </location>
</feature>
<keyword evidence="2" id="KW-0812">Transmembrane</keyword>
<feature type="compositionally biased region" description="Low complexity" evidence="1">
    <location>
        <begin position="329"/>
        <end position="350"/>
    </location>
</feature>
<name>A0ABP1QS13_9HEXA</name>
<feature type="compositionally biased region" description="Basic and acidic residues" evidence="1">
    <location>
        <begin position="648"/>
        <end position="657"/>
    </location>
</feature>
<feature type="compositionally biased region" description="Basic and acidic residues" evidence="1">
    <location>
        <begin position="198"/>
        <end position="211"/>
    </location>
</feature>
<feature type="compositionally biased region" description="Acidic residues" evidence="1">
    <location>
        <begin position="171"/>
        <end position="180"/>
    </location>
</feature>
<feature type="transmembrane region" description="Helical" evidence="2">
    <location>
        <begin position="430"/>
        <end position="457"/>
    </location>
</feature>
<keyword evidence="2" id="KW-1133">Transmembrane helix</keyword>
<feature type="region of interest" description="Disordered" evidence="1">
    <location>
        <begin position="1"/>
        <end position="46"/>
    </location>
</feature>
<accession>A0ABP1QS13</accession>
<evidence type="ECO:0000256" key="1">
    <source>
        <dbReference type="SAM" id="MobiDB-lite"/>
    </source>
</evidence>
<dbReference type="PANTHER" id="PTHR12335:SF4">
    <property type="entry name" value="TIPE HOMOLOG 1, ISOFORM B"/>
    <property type="match status" value="1"/>
</dbReference>
<keyword evidence="4" id="KW-1185">Reference proteome</keyword>
<feature type="region of interest" description="Disordered" evidence="1">
    <location>
        <begin position="230"/>
        <end position="383"/>
    </location>
</feature>
<evidence type="ECO:0000313" key="3">
    <source>
        <dbReference type="EMBL" id="CAL8110612.1"/>
    </source>
</evidence>
<evidence type="ECO:0000313" key="4">
    <source>
        <dbReference type="Proteomes" id="UP001642540"/>
    </source>
</evidence>
<gene>
    <name evidence="3" type="ORF">ODALV1_LOCUS14369</name>
</gene>
<dbReference type="Pfam" id="PF16972">
    <property type="entry name" value="TipE"/>
    <property type="match status" value="2"/>
</dbReference>
<evidence type="ECO:0000256" key="2">
    <source>
        <dbReference type="SAM" id="Phobius"/>
    </source>
</evidence>
<dbReference type="InterPro" id="IPR031578">
    <property type="entry name" value="TipE"/>
</dbReference>
<comment type="caution">
    <text evidence="3">The sequence shown here is derived from an EMBL/GenBank/DDBJ whole genome shotgun (WGS) entry which is preliminary data.</text>
</comment>
<organism evidence="3 4">
    <name type="scientific">Orchesella dallaii</name>
    <dbReference type="NCBI Taxonomy" id="48710"/>
    <lineage>
        <taxon>Eukaryota</taxon>
        <taxon>Metazoa</taxon>
        <taxon>Ecdysozoa</taxon>
        <taxon>Arthropoda</taxon>
        <taxon>Hexapoda</taxon>
        <taxon>Collembola</taxon>
        <taxon>Entomobryomorpha</taxon>
        <taxon>Entomobryoidea</taxon>
        <taxon>Orchesellidae</taxon>
        <taxon>Orchesellinae</taxon>
        <taxon>Orchesella</taxon>
    </lineage>
</organism>
<dbReference type="EMBL" id="CAXLJM020000046">
    <property type="protein sequence ID" value="CAL8110612.1"/>
    <property type="molecule type" value="Genomic_DNA"/>
</dbReference>